<dbReference type="GO" id="GO:0006357">
    <property type="term" value="P:regulation of transcription by RNA polymerase II"/>
    <property type="evidence" value="ECO:0007669"/>
    <property type="project" value="InterPro"/>
</dbReference>
<feature type="non-terminal residue" evidence="6">
    <location>
        <position position="1"/>
    </location>
</feature>
<evidence type="ECO:0000256" key="4">
    <source>
        <dbReference type="ARBA" id="ARBA00023163"/>
    </source>
</evidence>
<protein>
    <recommendedName>
        <fullName evidence="8">Mediator of RNA polymerase II transcription subunit 21</fullName>
    </recommendedName>
</protein>
<evidence type="ECO:0000256" key="5">
    <source>
        <dbReference type="ARBA" id="ARBA00023242"/>
    </source>
</evidence>
<evidence type="ECO:0000256" key="1">
    <source>
        <dbReference type="ARBA" id="ARBA00004123"/>
    </source>
</evidence>
<sequence>EDDPEKDYATIAQKELTIKTQQGALIQSVQDLSSLIKELKDLWLFGSLDTITDPADEHANKEQALRVAALIEKLAKASP</sequence>
<proteinExistence type="inferred from homology"/>
<dbReference type="Pfam" id="PF06179">
    <property type="entry name" value="Med22"/>
    <property type="match status" value="1"/>
</dbReference>
<keyword evidence="4" id="KW-0804">Transcription</keyword>
<reference evidence="6" key="1">
    <citation type="journal article" date="2020" name="Stud. Mycol.">
        <title>101 Dothideomycetes genomes: a test case for predicting lifestyles and emergence of pathogens.</title>
        <authorList>
            <person name="Haridas S."/>
            <person name="Albert R."/>
            <person name="Binder M."/>
            <person name="Bloem J."/>
            <person name="Labutti K."/>
            <person name="Salamov A."/>
            <person name="Andreopoulos B."/>
            <person name="Baker S."/>
            <person name="Barry K."/>
            <person name="Bills G."/>
            <person name="Bluhm B."/>
            <person name="Cannon C."/>
            <person name="Castanera R."/>
            <person name="Culley D."/>
            <person name="Daum C."/>
            <person name="Ezra D."/>
            <person name="Gonzalez J."/>
            <person name="Henrissat B."/>
            <person name="Kuo A."/>
            <person name="Liang C."/>
            <person name="Lipzen A."/>
            <person name="Lutzoni F."/>
            <person name="Magnuson J."/>
            <person name="Mondo S."/>
            <person name="Nolan M."/>
            <person name="Ohm R."/>
            <person name="Pangilinan J."/>
            <person name="Park H.-J."/>
            <person name="Ramirez L."/>
            <person name="Alfaro M."/>
            <person name="Sun H."/>
            <person name="Tritt A."/>
            <person name="Yoshinaga Y."/>
            <person name="Zwiers L.-H."/>
            <person name="Turgeon B."/>
            <person name="Goodwin S."/>
            <person name="Spatafora J."/>
            <person name="Crous P."/>
            <person name="Grigoriev I."/>
        </authorList>
    </citation>
    <scope>NUCLEOTIDE SEQUENCE</scope>
    <source>
        <strain evidence="6">CBS 627.86</strain>
    </source>
</reference>
<dbReference type="EMBL" id="ML977358">
    <property type="protein sequence ID" value="KAF2106925.1"/>
    <property type="molecule type" value="Genomic_DNA"/>
</dbReference>
<evidence type="ECO:0008006" key="8">
    <source>
        <dbReference type="Google" id="ProtNLM"/>
    </source>
</evidence>
<comment type="similarity">
    <text evidence="2">Belongs to the Mediator complex subunit 22 family.</text>
</comment>
<dbReference type="InterPro" id="IPR009332">
    <property type="entry name" value="Med22"/>
</dbReference>
<gene>
    <name evidence="6" type="ORF">BDV96DRAFT_472167</name>
</gene>
<organism evidence="6 7">
    <name type="scientific">Lophiotrema nucula</name>
    <dbReference type="NCBI Taxonomy" id="690887"/>
    <lineage>
        <taxon>Eukaryota</taxon>
        <taxon>Fungi</taxon>
        <taxon>Dikarya</taxon>
        <taxon>Ascomycota</taxon>
        <taxon>Pezizomycotina</taxon>
        <taxon>Dothideomycetes</taxon>
        <taxon>Pleosporomycetidae</taxon>
        <taxon>Pleosporales</taxon>
        <taxon>Lophiotremataceae</taxon>
        <taxon>Lophiotrema</taxon>
    </lineage>
</organism>
<keyword evidence="3" id="KW-0805">Transcription regulation</keyword>
<evidence type="ECO:0000256" key="3">
    <source>
        <dbReference type="ARBA" id="ARBA00023015"/>
    </source>
</evidence>
<feature type="non-terminal residue" evidence="6">
    <location>
        <position position="79"/>
    </location>
</feature>
<accession>A0A6A5YIP2</accession>
<dbReference type="GO" id="GO:0016592">
    <property type="term" value="C:mediator complex"/>
    <property type="evidence" value="ECO:0007669"/>
    <property type="project" value="InterPro"/>
</dbReference>
<evidence type="ECO:0000313" key="6">
    <source>
        <dbReference type="EMBL" id="KAF2106925.1"/>
    </source>
</evidence>
<dbReference type="AlphaFoldDB" id="A0A6A5YIP2"/>
<dbReference type="OrthoDB" id="203279at2759"/>
<evidence type="ECO:0000256" key="2">
    <source>
        <dbReference type="ARBA" id="ARBA00005942"/>
    </source>
</evidence>
<comment type="subcellular location">
    <subcellularLocation>
        <location evidence="1">Nucleus</location>
    </subcellularLocation>
</comment>
<dbReference type="Proteomes" id="UP000799770">
    <property type="component" value="Unassembled WGS sequence"/>
</dbReference>
<keyword evidence="7" id="KW-1185">Reference proteome</keyword>
<keyword evidence="5" id="KW-0539">Nucleus</keyword>
<evidence type="ECO:0000313" key="7">
    <source>
        <dbReference type="Proteomes" id="UP000799770"/>
    </source>
</evidence>
<dbReference type="GO" id="GO:0003712">
    <property type="term" value="F:transcription coregulator activity"/>
    <property type="evidence" value="ECO:0007669"/>
    <property type="project" value="InterPro"/>
</dbReference>
<name>A0A6A5YIP2_9PLEO</name>